<dbReference type="PANTHER" id="PTHR46644">
    <property type="entry name" value="DNA REPAIR PROTEIN XRCC2"/>
    <property type="match status" value="1"/>
</dbReference>
<name>A0A0L0S7Q7_ALLM3</name>
<dbReference type="InterPro" id="IPR027417">
    <property type="entry name" value="P-loop_NTPase"/>
</dbReference>
<organism evidence="1 2">
    <name type="scientific">Allomyces macrogynus (strain ATCC 38327)</name>
    <name type="common">Allomyces javanicus var. macrogynus</name>
    <dbReference type="NCBI Taxonomy" id="578462"/>
    <lineage>
        <taxon>Eukaryota</taxon>
        <taxon>Fungi</taxon>
        <taxon>Fungi incertae sedis</taxon>
        <taxon>Blastocladiomycota</taxon>
        <taxon>Blastocladiomycetes</taxon>
        <taxon>Blastocladiales</taxon>
        <taxon>Blastocladiaceae</taxon>
        <taxon>Allomyces</taxon>
    </lineage>
</organism>
<evidence type="ECO:0000313" key="2">
    <source>
        <dbReference type="Proteomes" id="UP000054350"/>
    </source>
</evidence>
<proteinExistence type="predicted"/>
<dbReference type="OrthoDB" id="420422at2759"/>
<accession>A0A0L0S7Q7</accession>
<reference evidence="2" key="2">
    <citation type="submission" date="2009-11" db="EMBL/GenBank/DDBJ databases">
        <title>The Genome Sequence of Allomyces macrogynus strain ATCC 38327.</title>
        <authorList>
            <consortium name="The Broad Institute Genome Sequencing Platform"/>
            <person name="Russ C."/>
            <person name="Cuomo C."/>
            <person name="Shea T."/>
            <person name="Young S.K."/>
            <person name="Zeng Q."/>
            <person name="Koehrsen M."/>
            <person name="Haas B."/>
            <person name="Borodovsky M."/>
            <person name="Guigo R."/>
            <person name="Alvarado L."/>
            <person name="Berlin A."/>
            <person name="Borenstein D."/>
            <person name="Chen Z."/>
            <person name="Engels R."/>
            <person name="Freedman E."/>
            <person name="Gellesch M."/>
            <person name="Goldberg J."/>
            <person name="Griggs A."/>
            <person name="Gujja S."/>
            <person name="Heiman D."/>
            <person name="Hepburn T."/>
            <person name="Howarth C."/>
            <person name="Jen D."/>
            <person name="Larson L."/>
            <person name="Lewis B."/>
            <person name="Mehta T."/>
            <person name="Park D."/>
            <person name="Pearson M."/>
            <person name="Roberts A."/>
            <person name="Saif S."/>
            <person name="Shenoy N."/>
            <person name="Sisk P."/>
            <person name="Stolte C."/>
            <person name="Sykes S."/>
            <person name="Walk T."/>
            <person name="White J."/>
            <person name="Yandava C."/>
            <person name="Burger G."/>
            <person name="Gray M.W."/>
            <person name="Holland P.W.H."/>
            <person name="King N."/>
            <person name="Lang F.B.F."/>
            <person name="Roger A.J."/>
            <person name="Ruiz-Trillo I."/>
            <person name="Lander E."/>
            <person name="Nusbaum C."/>
        </authorList>
    </citation>
    <scope>NUCLEOTIDE SEQUENCE [LARGE SCALE GENOMIC DNA]</scope>
    <source>
        <strain evidence="2">ATCC 38327</strain>
    </source>
</reference>
<protein>
    <recommendedName>
        <fullName evidence="3">DNA recombination and repair protein Rad51-like C-terminal domain-containing protein</fullName>
    </recommendedName>
</protein>
<evidence type="ECO:0000313" key="1">
    <source>
        <dbReference type="EMBL" id="KNE58517.1"/>
    </source>
</evidence>
<keyword evidence="2" id="KW-1185">Reference proteome</keyword>
<dbReference type="Gene3D" id="3.40.50.300">
    <property type="entry name" value="P-loop containing nucleotide triphosphate hydrolases"/>
    <property type="match status" value="1"/>
</dbReference>
<dbReference type="Proteomes" id="UP000054350">
    <property type="component" value="Unassembled WGS sequence"/>
</dbReference>
<dbReference type="SUPFAM" id="SSF52540">
    <property type="entry name" value="P-loop containing nucleoside triphosphate hydrolases"/>
    <property type="match status" value="1"/>
</dbReference>
<dbReference type="VEuPathDB" id="FungiDB:AMAG_04084"/>
<dbReference type="PANTHER" id="PTHR46644:SF2">
    <property type="entry name" value="DNA REPAIR PROTEIN XRCC2"/>
    <property type="match status" value="1"/>
</dbReference>
<reference evidence="1 2" key="1">
    <citation type="submission" date="2009-11" db="EMBL/GenBank/DDBJ databases">
        <title>Annotation of Allomyces macrogynus ATCC 38327.</title>
        <authorList>
            <consortium name="The Broad Institute Genome Sequencing Platform"/>
            <person name="Russ C."/>
            <person name="Cuomo C."/>
            <person name="Burger G."/>
            <person name="Gray M.W."/>
            <person name="Holland P.W.H."/>
            <person name="King N."/>
            <person name="Lang F.B.F."/>
            <person name="Roger A.J."/>
            <person name="Ruiz-Trillo I."/>
            <person name="Young S.K."/>
            <person name="Zeng Q."/>
            <person name="Gargeya S."/>
            <person name="Fitzgerald M."/>
            <person name="Haas B."/>
            <person name="Abouelleil A."/>
            <person name="Alvarado L."/>
            <person name="Arachchi H.M."/>
            <person name="Berlin A."/>
            <person name="Chapman S.B."/>
            <person name="Gearin G."/>
            <person name="Goldberg J."/>
            <person name="Griggs A."/>
            <person name="Gujja S."/>
            <person name="Hansen M."/>
            <person name="Heiman D."/>
            <person name="Howarth C."/>
            <person name="Larimer J."/>
            <person name="Lui A."/>
            <person name="MacDonald P.J.P."/>
            <person name="McCowen C."/>
            <person name="Montmayeur A."/>
            <person name="Murphy C."/>
            <person name="Neiman D."/>
            <person name="Pearson M."/>
            <person name="Priest M."/>
            <person name="Roberts A."/>
            <person name="Saif S."/>
            <person name="Shea T."/>
            <person name="Sisk P."/>
            <person name="Stolte C."/>
            <person name="Sykes S."/>
            <person name="Wortman J."/>
            <person name="Nusbaum C."/>
            <person name="Birren B."/>
        </authorList>
    </citation>
    <scope>NUCLEOTIDE SEQUENCE [LARGE SCALE GENOMIC DNA]</scope>
    <source>
        <strain evidence="1 2">ATCC 38327</strain>
    </source>
</reference>
<dbReference type="InterPro" id="IPR030547">
    <property type="entry name" value="XRCC2"/>
</dbReference>
<gene>
    <name evidence="1" type="ORF">AMAG_04084</name>
</gene>
<dbReference type="EMBL" id="GG745333">
    <property type="protein sequence ID" value="KNE58517.1"/>
    <property type="molecule type" value="Genomic_DNA"/>
</dbReference>
<evidence type="ECO:0008006" key="3">
    <source>
        <dbReference type="Google" id="ProtNLM"/>
    </source>
</evidence>
<dbReference type="GO" id="GO:0005657">
    <property type="term" value="C:replication fork"/>
    <property type="evidence" value="ECO:0007669"/>
    <property type="project" value="InterPro"/>
</dbReference>
<dbReference type="AlphaFoldDB" id="A0A0L0S7Q7"/>
<dbReference type="GO" id="GO:0000724">
    <property type="term" value="P:double-strand break repair via homologous recombination"/>
    <property type="evidence" value="ECO:0007669"/>
    <property type="project" value="InterPro"/>
</dbReference>
<sequence>MCRVHTPCNDRAEVFFRLTERPPLPPFYLDAIDQPIQTVTTEHRQHALAGSIPATAVAGKIGDLIELHGGPASGKSAIMQHLLLTILSPTTLPDGSPAYGQEAPAVVIDVDRRLDPIRLHQTLVTHVVQCVLAAQGLDGHDAQIIAELERDPGVHDVVRAALNRVSVCRVDHHQQFLAVLRTLARRIESDPPSPTWSPPRYLIIDSLSMLLWPLKSATAPVPQEYDDLSRTILAQLARIRHRGVTVIVSTWAVFARRHLGSVLRSQSGRPRGSTATSGLSADAVAQLVRQVNAHDPVAIAHALHIKAVDTLGAAIGKSVTFRFVLTRLDTAEETEAEEGVDEARASALSTTFVQCQLVHPRVLPPLLLAVNAQGVQDVVSPT</sequence>
<dbReference type="GO" id="GO:0033063">
    <property type="term" value="C:Rad51B-Rad51C-Rad51D-XRCC2 complex"/>
    <property type="evidence" value="ECO:0007669"/>
    <property type="project" value="InterPro"/>
</dbReference>